<dbReference type="InterPro" id="IPR010580">
    <property type="entry name" value="ER_stress-assoc"/>
</dbReference>
<feature type="transmembrane region" description="Helical" evidence="9">
    <location>
        <begin position="37"/>
        <end position="58"/>
    </location>
</feature>
<comment type="subunit">
    <text evidence="8">Interacts with SEC61B, SEC61A1 and the SEC61 complex. Interacts with CANX.</text>
</comment>
<evidence type="ECO:0000313" key="10">
    <source>
        <dbReference type="EMBL" id="LAA07721.1"/>
    </source>
</evidence>
<comment type="function">
    <text evidence="7">Interacts with target proteins during their translocation into the lumen of the endoplasmic reticulum. Protects unfolded target proteins against degradation during ER stress. May facilitate glycosylation of target proteins after termination of ER stress. May modulate the use of N-glycosylation sites on target proteins.</text>
</comment>
<evidence type="ECO:0000256" key="8">
    <source>
        <dbReference type="ARBA" id="ARBA00038831"/>
    </source>
</evidence>
<comment type="similarity">
    <text evidence="2">Belongs to the RAMP4 family.</text>
</comment>
<comment type="subcellular location">
    <subcellularLocation>
        <location evidence="1">Endoplasmic reticulum membrane</location>
        <topology evidence="1">Single-pass membrane protein</topology>
    </subcellularLocation>
</comment>
<name>A0A2L2YHV2_PARTP</name>
<organism evidence="10">
    <name type="scientific">Parasteatoda tepidariorum</name>
    <name type="common">Common house spider</name>
    <name type="synonym">Achaearanea tepidariorum</name>
    <dbReference type="NCBI Taxonomy" id="114398"/>
    <lineage>
        <taxon>Eukaryota</taxon>
        <taxon>Metazoa</taxon>
        <taxon>Ecdysozoa</taxon>
        <taxon>Arthropoda</taxon>
        <taxon>Chelicerata</taxon>
        <taxon>Arachnida</taxon>
        <taxon>Araneae</taxon>
        <taxon>Araneomorphae</taxon>
        <taxon>Entelegynae</taxon>
        <taxon>Araneoidea</taxon>
        <taxon>Theridiidae</taxon>
        <taxon>Parasteatoda</taxon>
    </lineage>
</organism>
<keyword evidence="4" id="KW-0256">Endoplasmic reticulum</keyword>
<dbReference type="PANTHER" id="PTHR15601:SF0">
    <property type="entry name" value="GEO09675P1"/>
    <property type="match status" value="1"/>
</dbReference>
<evidence type="ECO:0000256" key="7">
    <source>
        <dbReference type="ARBA" id="ARBA00037157"/>
    </source>
</evidence>
<keyword evidence="3 9" id="KW-0812">Transmembrane</keyword>
<evidence type="ECO:0000256" key="3">
    <source>
        <dbReference type="ARBA" id="ARBA00022692"/>
    </source>
</evidence>
<protein>
    <submittedName>
        <fullName evidence="10">Ribosome-attached membrane protein 4</fullName>
    </submittedName>
</protein>
<evidence type="ECO:0000256" key="2">
    <source>
        <dbReference type="ARBA" id="ARBA00005500"/>
    </source>
</evidence>
<dbReference type="Pfam" id="PF06624">
    <property type="entry name" value="RAMP4"/>
    <property type="match status" value="1"/>
</dbReference>
<evidence type="ECO:0000256" key="6">
    <source>
        <dbReference type="ARBA" id="ARBA00023136"/>
    </source>
</evidence>
<accession>A0A2L2YHV2</accession>
<sequence>MANSQRLRLANEKASKYVTLRGNVPKSSKAQDEKYAVGPWLLGLFILVVCGSAVFQFIQSIRFG</sequence>
<evidence type="ECO:0000256" key="4">
    <source>
        <dbReference type="ARBA" id="ARBA00022824"/>
    </source>
</evidence>
<dbReference type="GO" id="GO:0030968">
    <property type="term" value="P:endoplasmic reticulum unfolded protein response"/>
    <property type="evidence" value="ECO:0007669"/>
    <property type="project" value="TreeGrafter"/>
</dbReference>
<dbReference type="EMBL" id="IAAA01021608">
    <property type="protein sequence ID" value="LAA07721.1"/>
    <property type="molecule type" value="mRNA"/>
</dbReference>
<proteinExistence type="evidence at transcript level"/>
<dbReference type="PANTHER" id="PTHR15601">
    <property type="entry name" value="STRESS ASSOCIATED ENDOPLASMIC RETICULUM PROTEIN SERP1/RAMP4"/>
    <property type="match status" value="1"/>
</dbReference>
<evidence type="ECO:0000256" key="5">
    <source>
        <dbReference type="ARBA" id="ARBA00022989"/>
    </source>
</evidence>
<dbReference type="GO" id="GO:0005789">
    <property type="term" value="C:endoplasmic reticulum membrane"/>
    <property type="evidence" value="ECO:0007669"/>
    <property type="project" value="UniProtKB-SubCell"/>
</dbReference>
<evidence type="ECO:0000256" key="1">
    <source>
        <dbReference type="ARBA" id="ARBA00004389"/>
    </source>
</evidence>
<reference evidence="10" key="1">
    <citation type="journal article" date="2016" name="Mol. Ecol. Resour.">
        <title>Evaluation of the impact of RNA preservation methods of spiders for de novo transcriptome assembly.</title>
        <authorList>
            <person name="Kono N."/>
            <person name="Nakamura H."/>
            <person name="Ito Y."/>
            <person name="Tomita M."/>
            <person name="Arakawa K."/>
        </authorList>
    </citation>
    <scope>NUCLEOTIDE SEQUENCE</scope>
    <source>
        <tissue evidence="10">Whole body</tissue>
    </source>
</reference>
<evidence type="ECO:0000256" key="9">
    <source>
        <dbReference type="SAM" id="Phobius"/>
    </source>
</evidence>
<keyword evidence="5 9" id="KW-1133">Transmembrane helix</keyword>
<dbReference type="AlphaFoldDB" id="A0A2L2YHV2"/>
<keyword evidence="6 9" id="KW-0472">Membrane</keyword>